<comment type="caution">
    <text evidence="1">The sequence shown here is derived from an EMBL/GenBank/DDBJ whole genome shotgun (WGS) entry which is preliminary data.</text>
</comment>
<gene>
    <name evidence="1" type="ORF">Asi03nite_66140</name>
</gene>
<dbReference type="EMBL" id="BOMW01000075">
    <property type="protein sequence ID" value="GIF09076.1"/>
    <property type="molecule type" value="Genomic_DNA"/>
</dbReference>
<evidence type="ECO:0000313" key="2">
    <source>
        <dbReference type="Proteomes" id="UP000629619"/>
    </source>
</evidence>
<evidence type="ECO:0000313" key="1">
    <source>
        <dbReference type="EMBL" id="GIF09076.1"/>
    </source>
</evidence>
<dbReference type="InterPro" id="IPR004260">
    <property type="entry name" value="Pyr-dimer_DNA_glycosylase"/>
</dbReference>
<keyword evidence="2" id="KW-1185">Reference proteome</keyword>
<organism evidence="1 2">
    <name type="scientific">Actinoplanes siamensis</name>
    <dbReference type="NCBI Taxonomy" id="1223317"/>
    <lineage>
        <taxon>Bacteria</taxon>
        <taxon>Bacillati</taxon>
        <taxon>Actinomycetota</taxon>
        <taxon>Actinomycetes</taxon>
        <taxon>Micromonosporales</taxon>
        <taxon>Micromonosporaceae</taxon>
        <taxon>Actinoplanes</taxon>
    </lineage>
</organism>
<dbReference type="Pfam" id="PF03013">
    <property type="entry name" value="Pyr_excise"/>
    <property type="match status" value="1"/>
</dbReference>
<accession>A0A919NDV7</accession>
<name>A0A919NDV7_9ACTN</name>
<dbReference type="AlphaFoldDB" id="A0A919NDV7"/>
<protein>
    <recommendedName>
        <fullName evidence="3">Cytoplasmic protein</fullName>
    </recommendedName>
</protein>
<dbReference type="Proteomes" id="UP000629619">
    <property type="component" value="Unassembled WGS sequence"/>
</dbReference>
<reference evidence="1" key="1">
    <citation type="submission" date="2021-01" db="EMBL/GenBank/DDBJ databases">
        <title>Whole genome shotgun sequence of Actinoplanes siamensis NBRC 109076.</title>
        <authorList>
            <person name="Komaki H."/>
            <person name="Tamura T."/>
        </authorList>
    </citation>
    <scope>NUCLEOTIDE SEQUENCE</scope>
    <source>
        <strain evidence="1">NBRC 109076</strain>
    </source>
</reference>
<proteinExistence type="predicted"/>
<sequence length="173" mass="19568">MMQTFLPYPDFLASAKALDPRRLGKQRVETIQVLRALTVPDYGWRHHPAVLMWRGYEEALVRYGLAMCEIWTATGRADTCAGTLVADLRERKGITTVRSQPQLARIVALPPWLGDPELHRSHQSALIRKDPDFYRPLFGDVPDDLPYVWPGESTSRSQLSSVNVVSSRAPAER</sequence>
<evidence type="ECO:0008006" key="3">
    <source>
        <dbReference type="Google" id="ProtNLM"/>
    </source>
</evidence>
<dbReference type="NCBIfam" id="NF038085">
    <property type="entry name" value="MSMEG_6728_fam"/>
    <property type="match status" value="1"/>
</dbReference>